<accession>A0A4Z0GNF7</accession>
<comment type="caution">
    <text evidence="2">The sequence shown here is derived from an EMBL/GenBank/DDBJ whole genome shotgun (WGS) entry which is preliminary data.</text>
</comment>
<evidence type="ECO:0000313" key="2">
    <source>
        <dbReference type="EMBL" id="TGA98440.1"/>
    </source>
</evidence>
<dbReference type="PANTHER" id="PTHR47738:SF3">
    <property type="entry name" value="PHOSPHOTRANSFERASE SYSTEM MANNITOL_FRUCTOSE-SPECIFIC IIA DOMAIN CONTAINING PROTEIN"/>
    <property type="match status" value="1"/>
</dbReference>
<dbReference type="RefSeq" id="WP_135348251.1">
    <property type="nucleotide sequence ID" value="NZ_SRJD01000007.1"/>
</dbReference>
<reference evidence="2 3" key="1">
    <citation type="journal article" date="2015" name="Int. J. Syst. Evol. Microbiol.">
        <title>Sporolactobacillus shoreae sp. nov. and Sporolactobacillus spathodeae sp. nov., two spore-forming lactic acid bacteria isolated from tree barks in Thailand.</title>
        <authorList>
            <person name="Thamacharoensuk T."/>
            <person name="Kitahara M."/>
            <person name="Ohkuma M."/>
            <person name="Thongchul N."/>
            <person name="Tanasupawat S."/>
        </authorList>
    </citation>
    <scope>NUCLEOTIDE SEQUENCE [LARGE SCALE GENOMIC DNA]</scope>
    <source>
        <strain evidence="2 3">BK92</strain>
    </source>
</reference>
<dbReference type="PANTHER" id="PTHR47738">
    <property type="entry name" value="PTS SYSTEM FRUCTOSE-LIKE EIIA COMPONENT-RELATED"/>
    <property type="match status" value="1"/>
</dbReference>
<feature type="domain" description="PTS EIIA type-2" evidence="1">
    <location>
        <begin position="11"/>
        <end position="160"/>
    </location>
</feature>
<dbReference type="InterPro" id="IPR051541">
    <property type="entry name" value="PTS_SugarTrans_NitroReg"/>
</dbReference>
<keyword evidence="2" id="KW-0762">Sugar transport</keyword>
<dbReference type="InterPro" id="IPR002178">
    <property type="entry name" value="PTS_EIIA_type-2_dom"/>
</dbReference>
<evidence type="ECO:0000313" key="3">
    <source>
        <dbReference type="Proteomes" id="UP000298347"/>
    </source>
</evidence>
<keyword evidence="3" id="KW-1185">Reference proteome</keyword>
<dbReference type="CDD" id="cd00211">
    <property type="entry name" value="PTS_IIA_fru"/>
    <property type="match status" value="1"/>
</dbReference>
<dbReference type="InterPro" id="IPR016152">
    <property type="entry name" value="PTrfase/Anion_transptr"/>
</dbReference>
<proteinExistence type="predicted"/>
<protein>
    <submittedName>
        <fullName evidence="2">PTS sugar transporter subunit IIA</fullName>
    </submittedName>
</protein>
<sequence>MANEDVQEFDVFFKPDLVFRDVEYPDTSVFFRKIADVLEEKGYVQPTFYQAITKREENYPTGLQTASVGVAIPHADPVNLKKPFISVIRPKNPIEFSPMGGSQDDPKVKAELIFVLGVTRDGLQVKVLQKLMAMLSDESLTDALIRAGSDRETLKIIETFFTGKKATVG</sequence>
<dbReference type="AlphaFoldDB" id="A0A4Z0GNF7"/>
<dbReference type="EMBL" id="SRJD01000007">
    <property type="protein sequence ID" value="TGA98440.1"/>
    <property type="molecule type" value="Genomic_DNA"/>
</dbReference>
<gene>
    <name evidence="2" type="ORF">E4665_07895</name>
</gene>
<evidence type="ECO:0000259" key="1">
    <source>
        <dbReference type="PROSITE" id="PS51094"/>
    </source>
</evidence>
<dbReference type="Gene3D" id="3.40.930.10">
    <property type="entry name" value="Mannitol-specific EII, Chain A"/>
    <property type="match status" value="1"/>
</dbReference>
<dbReference type="SUPFAM" id="SSF55804">
    <property type="entry name" value="Phoshotransferase/anion transport protein"/>
    <property type="match status" value="1"/>
</dbReference>
<dbReference type="Pfam" id="PF00359">
    <property type="entry name" value="PTS_EIIA_2"/>
    <property type="match status" value="1"/>
</dbReference>
<name>A0A4Z0GNF7_9BACL</name>
<dbReference type="OrthoDB" id="370976at2"/>
<dbReference type="PROSITE" id="PS51094">
    <property type="entry name" value="PTS_EIIA_TYPE_2"/>
    <property type="match status" value="1"/>
</dbReference>
<keyword evidence="2" id="KW-0813">Transport</keyword>
<dbReference type="Proteomes" id="UP000298347">
    <property type="component" value="Unassembled WGS sequence"/>
</dbReference>
<organism evidence="2 3">
    <name type="scientific">Sporolactobacillus shoreae</name>
    <dbReference type="NCBI Taxonomy" id="1465501"/>
    <lineage>
        <taxon>Bacteria</taxon>
        <taxon>Bacillati</taxon>
        <taxon>Bacillota</taxon>
        <taxon>Bacilli</taxon>
        <taxon>Bacillales</taxon>
        <taxon>Sporolactobacillaceae</taxon>
        <taxon>Sporolactobacillus</taxon>
    </lineage>
</organism>